<sequence>MTGKLKVGVTVRTTCRCSGIIGNQSLSSLYCFPARQKHDRSCKKHSKTIPFSLQHGLIFSSTQVKMKTTTSMNPFSCSHHTLLGSPKPLVLPVSSLSKIPPFLAVPFKTSSSTISPAKTSASGDYHLISTNELEDGSLVFRFGDESELAKFVEMEKAKLSRKVAEQERTDEEIASTLEENDTNAEEINGKEASNSEEVMEGRVVDVNSTDSSKECSSEMISYRILAPGSISEVETDSSDDGLLTSTALAVDSRLEMVSSQEILTEDIEEDSTAPGSVAIVETDSTEGGGESSDDGSPSSTALAMDSMLEMLSSQEILTEDKKEDSTAPGSVSEVETDSAEEGGERSDDGSPSSTALAVDSMLEMVSSQEILTEDTEEDSTAPGSISEVGTGSVEEGESSDDGLLTSTALAMDSSLEVISSEEILTQEDTKEVFIPSDDIEAADSLSSIASTDKTDIEVAELAEANEDLSVDTVADPLIVHNGDEGSSTLQSLPEIATLEAEKDILQEESSNQDVDVPIQVNETNTLELLGDNDPSDAKEVTVEDTAQSSSNEDVSGLESAETQTIGDTMVREEISTTGLTLSSGASSLPHPSKILRASDSINNHFQALTGKEDAYFVDANWLGIADGTGEWSLEGTNARVFASELIENCTRIVSDGQNIGIGDPVEVLNKAVVVTQSPGSSAALVAHFDGQVFHVANIGDSGFVIIRDGYIIKRSAPMHHEFHFPLQIGNGDDPSEIVERYKIDVDEGDVIITASDGLFDNLYEQEVASIVSKLVQSNSKPEEIADLLAARAQDVGQSKSVRSPFADAAQAAGYVGYSGGKLDDVTVIVSIVQSRPTIISTQ</sequence>
<dbReference type="InterPro" id="IPR039123">
    <property type="entry name" value="PPTC7"/>
</dbReference>
<feature type="region of interest" description="Disordered" evidence="1">
    <location>
        <begin position="315"/>
        <end position="405"/>
    </location>
</feature>
<evidence type="ECO:0000259" key="2">
    <source>
        <dbReference type="PROSITE" id="PS51746"/>
    </source>
</evidence>
<dbReference type="OrthoDB" id="60843at2759"/>
<organism evidence="3 4">
    <name type="scientific">Turnera subulata</name>
    <dbReference type="NCBI Taxonomy" id="218843"/>
    <lineage>
        <taxon>Eukaryota</taxon>
        <taxon>Viridiplantae</taxon>
        <taxon>Streptophyta</taxon>
        <taxon>Embryophyta</taxon>
        <taxon>Tracheophyta</taxon>
        <taxon>Spermatophyta</taxon>
        <taxon>Magnoliopsida</taxon>
        <taxon>eudicotyledons</taxon>
        <taxon>Gunneridae</taxon>
        <taxon>Pentapetalae</taxon>
        <taxon>rosids</taxon>
        <taxon>fabids</taxon>
        <taxon>Malpighiales</taxon>
        <taxon>Passifloraceae</taxon>
        <taxon>Turnera</taxon>
    </lineage>
</organism>
<dbReference type="InterPro" id="IPR001932">
    <property type="entry name" value="PPM-type_phosphatase-like_dom"/>
</dbReference>
<dbReference type="GO" id="GO:0009507">
    <property type="term" value="C:chloroplast"/>
    <property type="evidence" value="ECO:0007669"/>
    <property type="project" value="TreeGrafter"/>
</dbReference>
<feature type="domain" description="PPM-type phosphatase" evidence="2">
    <location>
        <begin position="595"/>
        <end position="832"/>
    </location>
</feature>
<comment type="caution">
    <text evidence="3">The sequence shown here is derived from an EMBL/GenBank/DDBJ whole genome shotgun (WGS) entry which is preliminary data.</text>
</comment>
<dbReference type="EMBL" id="JAKUCV010007006">
    <property type="protein sequence ID" value="KAJ4825072.1"/>
    <property type="molecule type" value="Genomic_DNA"/>
</dbReference>
<name>A0A9Q0F5H5_9ROSI</name>
<feature type="compositionally biased region" description="Low complexity" evidence="1">
    <location>
        <begin position="383"/>
        <end position="393"/>
    </location>
</feature>
<keyword evidence="4" id="KW-1185">Reference proteome</keyword>
<dbReference type="InterPro" id="IPR036457">
    <property type="entry name" value="PPM-type-like_dom_sf"/>
</dbReference>
<dbReference type="Gene3D" id="3.60.40.10">
    <property type="entry name" value="PPM-type phosphatase domain"/>
    <property type="match status" value="2"/>
</dbReference>
<evidence type="ECO:0000256" key="1">
    <source>
        <dbReference type="SAM" id="MobiDB-lite"/>
    </source>
</evidence>
<evidence type="ECO:0000313" key="4">
    <source>
        <dbReference type="Proteomes" id="UP001141552"/>
    </source>
</evidence>
<evidence type="ECO:0000313" key="3">
    <source>
        <dbReference type="EMBL" id="KAJ4825072.1"/>
    </source>
</evidence>
<protein>
    <recommendedName>
        <fullName evidence="2">PPM-type phosphatase domain-containing protein</fullName>
    </recommendedName>
</protein>
<feature type="region of interest" description="Disordered" evidence="1">
    <location>
        <begin position="526"/>
        <end position="562"/>
    </location>
</feature>
<dbReference type="SMART" id="SM00331">
    <property type="entry name" value="PP2C_SIG"/>
    <property type="match status" value="1"/>
</dbReference>
<reference evidence="3" key="2">
    <citation type="journal article" date="2023" name="Plants (Basel)">
        <title>Annotation of the Turnera subulata (Passifloraceae) Draft Genome Reveals the S-Locus Evolved after the Divergence of Turneroideae from Passifloroideae in a Stepwise Manner.</title>
        <authorList>
            <person name="Henning P.M."/>
            <person name="Roalson E.H."/>
            <person name="Mir W."/>
            <person name="McCubbin A.G."/>
            <person name="Shore J.S."/>
        </authorList>
    </citation>
    <scope>NUCLEOTIDE SEQUENCE</scope>
    <source>
        <strain evidence="3">F60SS</strain>
    </source>
</reference>
<dbReference type="PANTHER" id="PTHR12320:SF1">
    <property type="entry name" value="PROTEIN PHOSPHATASE PTC7 HOMOLOG"/>
    <property type="match status" value="1"/>
</dbReference>
<dbReference type="GO" id="GO:0004722">
    <property type="term" value="F:protein serine/threonine phosphatase activity"/>
    <property type="evidence" value="ECO:0007669"/>
    <property type="project" value="TreeGrafter"/>
</dbReference>
<dbReference type="SUPFAM" id="SSF81606">
    <property type="entry name" value="PP2C-like"/>
    <property type="match status" value="1"/>
</dbReference>
<dbReference type="Pfam" id="PF07228">
    <property type="entry name" value="SpoIIE"/>
    <property type="match status" value="1"/>
</dbReference>
<dbReference type="PANTHER" id="PTHR12320">
    <property type="entry name" value="PROTEIN PHOSPHATASE 2C"/>
    <property type="match status" value="1"/>
</dbReference>
<accession>A0A9Q0F5H5</accession>
<gene>
    <name evidence="3" type="ORF">Tsubulata_040312</name>
</gene>
<reference evidence="3" key="1">
    <citation type="submission" date="2022-02" db="EMBL/GenBank/DDBJ databases">
        <authorList>
            <person name="Henning P.M."/>
            <person name="McCubbin A.G."/>
            <person name="Shore J.S."/>
        </authorList>
    </citation>
    <scope>NUCLEOTIDE SEQUENCE</scope>
    <source>
        <strain evidence="3">F60SS</strain>
        <tissue evidence="3">Leaves</tissue>
    </source>
</reference>
<dbReference type="SMART" id="SM00332">
    <property type="entry name" value="PP2Cc"/>
    <property type="match status" value="1"/>
</dbReference>
<dbReference type="AlphaFoldDB" id="A0A9Q0F5H5"/>
<proteinExistence type="predicted"/>
<dbReference type="PROSITE" id="PS51746">
    <property type="entry name" value="PPM_2"/>
    <property type="match status" value="1"/>
</dbReference>
<dbReference type="Proteomes" id="UP001141552">
    <property type="component" value="Unassembled WGS sequence"/>
</dbReference>
<feature type="compositionally biased region" description="Polar residues" evidence="1">
    <location>
        <begin position="544"/>
        <end position="553"/>
    </location>
</feature>